<dbReference type="InterPro" id="IPR008571">
    <property type="entry name" value="HerA-like"/>
</dbReference>
<gene>
    <name evidence="2" type="ORF">QVO10_01375</name>
</gene>
<name>A0ABT7X1V1_9BACE</name>
<dbReference type="SUPFAM" id="SSF52540">
    <property type="entry name" value="P-loop containing nucleoside triphosphate hydrolases"/>
    <property type="match status" value="1"/>
</dbReference>
<dbReference type="Gene3D" id="3.40.50.300">
    <property type="entry name" value="P-loop containing nucleotide triphosphate hydrolases"/>
    <property type="match status" value="2"/>
</dbReference>
<reference evidence="2" key="2">
    <citation type="submission" date="2024-05" db="EMBL/GenBank/DDBJ databases">
        <title>Identification and characterization of horizontal gene transfer across gut microbiota members of farm animals based on homology search.</title>
        <authorList>
            <person name="Schwarzerova J."/>
            <person name="Nykrynova M."/>
            <person name="Jureckova K."/>
            <person name="Cejkova D."/>
            <person name="Rychlik I."/>
        </authorList>
    </citation>
    <scope>NUCLEOTIDE SEQUENCE</scope>
    <source>
        <strain evidence="2">84_SSukc20</strain>
    </source>
</reference>
<sequence length="683" mass="79231">MKIGKIISVEYDKFRVRLFHSTRNSTVNIDGKVYYFGNIGSYLKTSNSLGNYIICEVIAIADWISKDNQAYSNYNLDSSREIIIKPIGTLDSCRFSMGVGIFPSLYSDVEIVTYQDLDLILLPDDTKPIDGIHKQISIGYSKSLINYEINLDINRFFNIHTAVLGNSGSGKSNTIAHVLHEVYRKSENHANGAKTIIFDANGEYPNAFGENSRHNVNIDKVFYKPNIKKQTNGCIPFYLPYYLMNLDEWLSFLMASERTQKPFWDRVLQESYKFYKIFNSKDDSERFANYLKWKLRQMLYTIVTRVESDTSKMTAAKGAIAKIRELCISMYDRIDEQVADDIQNYLDICTSLSFISFGNNNNSLAQALSLFVQTEEEPLYVYILDKGNNGMALKKSSQHKNGSFKQINEEDALKVHNEKLSDGEYFDYQYLRTAVEIVLLEEESMGNLHIRDFISTMLSRLNFFLNNPECEFMREKSDKFNDERTYLSEMFGISDNQERSKQLIAIDSSEVGTDVLELMTSVVSRMIFDYRKRKFDEDRRKRPVHLILDEAHRYIRKEATYIMRENIFEKIAREGRKYSLFLIISSQRPSELSQTVLSQCGNYIVHRIQNEVDMKYIYSVLPYFSDDYTSKIKQAIPGEALIFGNCVPMPLMVKVTKAEPAPNSDNCIVNEEWFRLSREEYKK</sequence>
<evidence type="ECO:0000259" key="1">
    <source>
        <dbReference type="Pfam" id="PF01935"/>
    </source>
</evidence>
<dbReference type="PANTHER" id="PTHR42957:SF1">
    <property type="entry name" value="HELICASE MJ1565-RELATED"/>
    <property type="match status" value="1"/>
</dbReference>
<dbReference type="Proteomes" id="UP001167871">
    <property type="component" value="Unassembled WGS sequence"/>
</dbReference>
<accession>A0ABT7X1V1</accession>
<dbReference type="CDD" id="cd01127">
    <property type="entry name" value="TrwB_TraG_TraD_VirD4"/>
    <property type="match status" value="1"/>
</dbReference>
<dbReference type="EMBL" id="JAUEII010000002">
    <property type="protein sequence ID" value="MDN0048047.1"/>
    <property type="molecule type" value="Genomic_DNA"/>
</dbReference>
<feature type="domain" description="Helicase HerA central" evidence="1">
    <location>
        <begin position="146"/>
        <end position="367"/>
    </location>
</feature>
<dbReference type="PANTHER" id="PTHR42957">
    <property type="entry name" value="HELICASE MJ1565-RELATED"/>
    <property type="match status" value="1"/>
</dbReference>
<evidence type="ECO:0000313" key="2">
    <source>
        <dbReference type="EMBL" id="MDN0048047.1"/>
    </source>
</evidence>
<comment type="caution">
    <text evidence="2">The sequence shown here is derived from an EMBL/GenBank/DDBJ whole genome shotgun (WGS) entry which is preliminary data.</text>
</comment>
<dbReference type="InterPro" id="IPR002789">
    <property type="entry name" value="HerA_central"/>
</dbReference>
<dbReference type="RefSeq" id="WP_301638887.1">
    <property type="nucleotide sequence ID" value="NZ_JAUEII010000002.1"/>
</dbReference>
<protein>
    <submittedName>
        <fullName evidence="2">DUF87 domain-containing protein</fullName>
    </submittedName>
</protein>
<reference evidence="2" key="1">
    <citation type="submission" date="2023-06" db="EMBL/GenBank/DDBJ databases">
        <authorList>
            <person name="Zeman M."/>
            <person name="Kubasova T."/>
            <person name="Jahodarova E."/>
            <person name="Nykrynova M."/>
            <person name="Rychlik I."/>
        </authorList>
    </citation>
    <scope>NUCLEOTIDE SEQUENCE</scope>
    <source>
        <strain evidence="2">84_SSukc20</strain>
    </source>
</reference>
<organism evidence="2 3">
    <name type="scientific">Bacteroides gallinaceum</name>
    <dbReference type="NCBI Taxonomy" id="1462571"/>
    <lineage>
        <taxon>Bacteria</taxon>
        <taxon>Pseudomonadati</taxon>
        <taxon>Bacteroidota</taxon>
        <taxon>Bacteroidia</taxon>
        <taxon>Bacteroidales</taxon>
        <taxon>Bacteroidaceae</taxon>
        <taxon>Bacteroides</taxon>
    </lineage>
</organism>
<evidence type="ECO:0000313" key="3">
    <source>
        <dbReference type="Proteomes" id="UP001167871"/>
    </source>
</evidence>
<dbReference type="InterPro" id="IPR027417">
    <property type="entry name" value="P-loop_NTPase"/>
</dbReference>
<keyword evidence="3" id="KW-1185">Reference proteome</keyword>
<dbReference type="Pfam" id="PF01935">
    <property type="entry name" value="DUF87"/>
    <property type="match status" value="1"/>
</dbReference>
<proteinExistence type="predicted"/>